<dbReference type="AlphaFoldDB" id="A0AAP2D8Z7"/>
<dbReference type="GO" id="GO:0003677">
    <property type="term" value="F:DNA binding"/>
    <property type="evidence" value="ECO:0007669"/>
    <property type="project" value="UniProtKB-UniRule"/>
</dbReference>
<evidence type="ECO:0000256" key="1">
    <source>
        <dbReference type="ARBA" id="ARBA00023015"/>
    </source>
</evidence>
<gene>
    <name evidence="6" type="ORF">KK078_07075</name>
</gene>
<evidence type="ECO:0000313" key="7">
    <source>
        <dbReference type="Proteomes" id="UP001319180"/>
    </source>
</evidence>
<proteinExistence type="predicted"/>
<keyword evidence="1" id="KW-0805">Transcription regulation</keyword>
<keyword evidence="7" id="KW-1185">Reference proteome</keyword>
<dbReference type="Proteomes" id="UP001319180">
    <property type="component" value="Unassembled WGS sequence"/>
</dbReference>
<feature type="domain" description="HTH tetR-type" evidence="5">
    <location>
        <begin position="9"/>
        <end position="69"/>
    </location>
</feature>
<dbReference type="InterPro" id="IPR009057">
    <property type="entry name" value="Homeodomain-like_sf"/>
</dbReference>
<feature type="DNA-binding region" description="H-T-H motif" evidence="4">
    <location>
        <begin position="32"/>
        <end position="51"/>
    </location>
</feature>
<dbReference type="RefSeq" id="WP_254089550.1">
    <property type="nucleotide sequence ID" value="NZ_JAHESC010000007.1"/>
</dbReference>
<dbReference type="Gene3D" id="1.10.357.10">
    <property type="entry name" value="Tetracycline Repressor, domain 2"/>
    <property type="match status" value="1"/>
</dbReference>
<keyword evidence="2 4" id="KW-0238">DNA-binding</keyword>
<dbReference type="PANTHER" id="PTHR47506">
    <property type="entry name" value="TRANSCRIPTIONAL REGULATORY PROTEIN"/>
    <property type="match status" value="1"/>
</dbReference>
<keyword evidence="3" id="KW-0804">Transcription</keyword>
<dbReference type="InterPro" id="IPR036271">
    <property type="entry name" value="Tet_transcr_reg_TetR-rel_C_sf"/>
</dbReference>
<evidence type="ECO:0000256" key="2">
    <source>
        <dbReference type="ARBA" id="ARBA00023125"/>
    </source>
</evidence>
<dbReference type="EMBL" id="JAHESC010000007">
    <property type="protein sequence ID" value="MBT1686310.1"/>
    <property type="molecule type" value="Genomic_DNA"/>
</dbReference>
<reference evidence="6 7" key="1">
    <citation type="submission" date="2021-05" db="EMBL/GenBank/DDBJ databases">
        <title>A Polyphasic approach of four new species of the genus Ohtaekwangia: Ohtaekwangia histidinii sp. nov., Ohtaekwangia cretensis sp. nov., Ohtaekwangia indiensis sp. nov., Ohtaekwangia reichenbachii sp. nov. from diverse environment.</title>
        <authorList>
            <person name="Octaviana S."/>
        </authorList>
    </citation>
    <scope>NUCLEOTIDE SEQUENCE [LARGE SCALE GENOMIC DNA]</scope>
    <source>
        <strain evidence="6 7">PWU37</strain>
    </source>
</reference>
<dbReference type="PANTHER" id="PTHR47506:SF3">
    <property type="entry name" value="HTH-TYPE TRANSCRIPTIONAL REGULATOR LMRA"/>
    <property type="match status" value="1"/>
</dbReference>
<evidence type="ECO:0000256" key="4">
    <source>
        <dbReference type="PROSITE-ProRule" id="PRU00335"/>
    </source>
</evidence>
<dbReference type="InterPro" id="IPR011075">
    <property type="entry name" value="TetR_C"/>
</dbReference>
<comment type="caution">
    <text evidence="6">The sequence shown here is derived from an EMBL/GenBank/DDBJ whole genome shotgun (WGS) entry which is preliminary data.</text>
</comment>
<sequence>MVTTLKKAQRTRQFIIEKAAPLFNQKGFAGTSITDIMEVTKLAKGGVYGNFESKAEICRESFNYLAMDLSDRLDKVVARERTGKQKLFALLDFYEEYLLQDDAGGCPILNFGVEADAAHPVIKEQVNNVIWLFQGRISRIVQQGIEAGEFLDSFPAEEFAIKMFTMLEGALLIGRIQESYEQMRLITGLLKAEIRQYLVMQPSAL</sequence>
<organism evidence="6 7">
    <name type="scientific">Dawidia soli</name>
    <dbReference type="NCBI Taxonomy" id="2782352"/>
    <lineage>
        <taxon>Bacteria</taxon>
        <taxon>Pseudomonadati</taxon>
        <taxon>Bacteroidota</taxon>
        <taxon>Cytophagia</taxon>
        <taxon>Cytophagales</taxon>
        <taxon>Chryseotaleaceae</taxon>
        <taxon>Dawidia</taxon>
    </lineage>
</organism>
<evidence type="ECO:0000256" key="3">
    <source>
        <dbReference type="ARBA" id="ARBA00023163"/>
    </source>
</evidence>
<dbReference type="Pfam" id="PF16925">
    <property type="entry name" value="TetR_C_13"/>
    <property type="match status" value="1"/>
</dbReference>
<dbReference type="InterPro" id="IPR001647">
    <property type="entry name" value="HTH_TetR"/>
</dbReference>
<dbReference type="Pfam" id="PF00440">
    <property type="entry name" value="TetR_N"/>
    <property type="match status" value="1"/>
</dbReference>
<accession>A0AAP2D8Z7</accession>
<dbReference type="PROSITE" id="PS50977">
    <property type="entry name" value="HTH_TETR_2"/>
    <property type="match status" value="1"/>
</dbReference>
<evidence type="ECO:0000259" key="5">
    <source>
        <dbReference type="PROSITE" id="PS50977"/>
    </source>
</evidence>
<name>A0AAP2D8Z7_9BACT</name>
<evidence type="ECO:0000313" key="6">
    <source>
        <dbReference type="EMBL" id="MBT1686310.1"/>
    </source>
</evidence>
<dbReference type="SUPFAM" id="SSF48498">
    <property type="entry name" value="Tetracyclin repressor-like, C-terminal domain"/>
    <property type="match status" value="1"/>
</dbReference>
<protein>
    <submittedName>
        <fullName evidence="6">TetR/AcrR family transcriptional regulator</fullName>
    </submittedName>
</protein>
<dbReference type="SUPFAM" id="SSF46689">
    <property type="entry name" value="Homeodomain-like"/>
    <property type="match status" value="1"/>
</dbReference>